<evidence type="ECO:0000313" key="1">
    <source>
        <dbReference type="EMBL" id="GBM74910.1"/>
    </source>
</evidence>
<evidence type="ECO:0000313" key="2">
    <source>
        <dbReference type="Proteomes" id="UP000499080"/>
    </source>
</evidence>
<name>A0A4Y2IBJ4_ARAVE</name>
<protein>
    <recommendedName>
        <fullName evidence="3">DUF4817 domain-containing protein</fullName>
    </recommendedName>
</protein>
<dbReference type="AlphaFoldDB" id="A0A4Y2IBJ4"/>
<reference evidence="1 2" key="1">
    <citation type="journal article" date="2019" name="Sci. Rep.">
        <title>Orb-weaving spider Araneus ventricosus genome elucidates the spidroin gene catalogue.</title>
        <authorList>
            <person name="Kono N."/>
            <person name="Nakamura H."/>
            <person name="Ohtoshi R."/>
            <person name="Moran D.A.P."/>
            <person name="Shinohara A."/>
            <person name="Yoshida Y."/>
            <person name="Fujiwara M."/>
            <person name="Mori M."/>
            <person name="Tomita M."/>
            <person name="Arakawa K."/>
        </authorList>
    </citation>
    <scope>NUCLEOTIDE SEQUENCE [LARGE SCALE GENOMIC DNA]</scope>
</reference>
<accession>A0A4Y2IBJ4</accession>
<keyword evidence="2" id="KW-1185">Reference proteome</keyword>
<sequence>MLLRKISNICVKMATVQQKARLWFHESKPIVTSQIRFRLEYRNCRSPSKNFINVGMRNGKEQEMCISEGDFLSLIAHTNNWNSYLETDNFDTLTE</sequence>
<evidence type="ECO:0008006" key="3">
    <source>
        <dbReference type="Google" id="ProtNLM"/>
    </source>
</evidence>
<proteinExistence type="predicted"/>
<gene>
    <name evidence="1" type="ORF">AVEN_67640_1</name>
</gene>
<organism evidence="1 2">
    <name type="scientific">Araneus ventricosus</name>
    <name type="common">Orbweaver spider</name>
    <name type="synonym">Epeira ventricosa</name>
    <dbReference type="NCBI Taxonomy" id="182803"/>
    <lineage>
        <taxon>Eukaryota</taxon>
        <taxon>Metazoa</taxon>
        <taxon>Ecdysozoa</taxon>
        <taxon>Arthropoda</taxon>
        <taxon>Chelicerata</taxon>
        <taxon>Arachnida</taxon>
        <taxon>Araneae</taxon>
        <taxon>Araneomorphae</taxon>
        <taxon>Entelegynae</taxon>
        <taxon>Araneoidea</taxon>
        <taxon>Araneidae</taxon>
        <taxon>Araneus</taxon>
    </lineage>
</organism>
<comment type="caution">
    <text evidence="1">The sequence shown here is derived from an EMBL/GenBank/DDBJ whole genome shotgun (WGS) entry which is preliminary data.</text>
</comment>
<dbReference type="EMBL" id="BGPR01002526">
    <property type="protein sequence ID" value="GBM74910.1"/>
    <property type="molecule type" value="Genomic_DNA"/>
</dbReference>
<dbReference type="Proteomes" id="UP000499080">
    <property type="component" value="Unassembled WGS sequence"/>
</dbReference>